<proteinExistence type="predicted"/>
<evidence type="ECO:0000313" key="2">
    <source>
        <dbReference type="Proteomes" id="UP000066042"/>
    </source>
</evidence>
<name>A0A0S1XEL4_THEBA</name>
<accession>A0A0S1XEL4</accession>
<dbReference type="Proteomes" id="UP000066042">
    <property type="component" value="Chromosome"/>
</dbReference>
<dbReference type="PATRIC" id="fig|55802.8.peg.2315"/>
<gene>
    <name evidence="1" type="ORF">TBCH5v1_2335</name>
</gene>
<organism evidence="1 2">
    <name type="scientific">Thermococcus barophilus</name>
    <dbReference type="NCBI Taxonomy" id="55802"/>
    <lineage>
        <taxon>Archaea</taxon>
        <taxon>Methanobacteriati</taxon>
        <taxon>Methanobacteriota</taxon>
        <taxon>Thermococci</taxon>
        <taxon>Thermococcales</taxon>
        <taxon>Thermococcaceae</taxon>
        <taxon>Thermococcus</taxon>
    </lineage>
</organism>
<dbReference type="STRING" id="55802.TBCH5v1_2335"/>
<evidence type="ECO:0000313" key="1">
    <source>
        <dbReference type="EMBL" id="ALM76230.1"/>
    </source>
</evidence>
<sequence length="137" mass="15728">MCGGIRISVDDLKLWMARLHCGKDPRCINDDLEYRDIVVAFLKDSYDRYHTIVVSLAGSPPKAQALLFPLVVDWHPEKMEDSCIPIGTVLIHSLGKTRFKHAPIKGWYIDLSEFFERKDCIVVNDLSDFKRITHGRV</sequence>
<reference evidence="1 2" key="1">
    <citation type="journal article" date="2016" name="Genome Announc.">
        <title>Complete genome sequence of the hyperthermophilic and piezophilic archaeon Thermococcus barophilus Ch5, capable of growth at the expense of hydrogenogenesis from carbon monoxide and formate.</title>
        <authorList>
            <person name="Oger P."/>
            <person name="Sokolova T.G."/>
            <person name="Kozhevnikova D.A."/>
            <person name="Taranov E.A."/>
            <person name="Vannier P."/>
            <person name="Lee H.S."/>
            <person name="Kwon K.K."/>
            <person name="Kang S.G."/>
            <person name="Lee J.H."/>
            <person name="Bonch-Osmolovskaya E.A."/>
            <person name="Lebedinsky A.V."/>
        </authorList>
    </citation>
    <scope>NUCLEOTIDE SEQUENCE [LARGE SCALE GENOMIC DNA]</scope>
    <source>
        <strain evidence="2">Ch5</strain>
    </source>
</reference>
<protein>
    <submittedName>
        <fullName evidence="1">Uncharacterized protein</fullName>
    </submittedName>
</protein>
<dbReference type="EMBL" id="CP013050">
    <property type="protein sequence ID" value="ALM76230.1"/>
    <property type="molecule type" value="Genomic_DNA"/>
</dbReference>
<dbReference type="AlphaFoldDB" id="A0A0S1XEL4"/>